<keyword evidence="5" id="KW-0949">S-adenosyl-L-methionine</keyword>
<keyword evidence="5" id="KW-0808">Transferase</keyword>
<evidence type="ECO:0000256" key="2">
    <source>
        <dbReference type="ARBA" id="ARBA00022692"/>
    </source>
</evidence>
<evidence type="ECO:0000313" key="8">
    <source>
        <dbReference type="Proteomes" id="UP001150238"/>
    </source>
</evidence>
<dbReference type="EMBL" id="JANVFS010000003">
    <property type="protein sequence ID" value="KAJ4494078.1"/>
    <property type="molecule type" value="Genomic_DNA"/>
</dbReference>
<keyword evidence="2" id="KW-0812">Transmembrane</keyword>
<organism evidence="7 8">
    <name type="scientific">Lentinula lateritia</name>
    <dbReference type="NCBI Taxonomy" id="40482"/>
    <lineage>
        <taxon>Eukaryota</taxon>
        <taxon>Fungi</taxon>
        <taxon>Dikarya</taxon>
        <taxon>Basidiomycota</taxon>
        <taxon>Agaricomycotina</taxon>
        <taxon>Agaricomycetes</taxon>
        <taxon>Agaricomycetidae</taxon>
        <taxon>Agaricales</taxon>
        <taxon>Marasmiineae</taxon>
        <taxon>Omphalotaceae</taxon>
        <taxon>Lentinula</taxon>
    </lineage>
</organism>
<comment type="similarity">
    <text evidence="5">Belongs to the class VI-like SAM-binding methyltransferase superfamily. Isoprenylcysteine carboxyl methyltransferase family.</text>
</comment>
<keyword evidence="3" id="KW-1133">Transmembrane helix</keyword>
<protein>
    <recommendedName>
        <fullName evidence="5">Protein-S-isoprenylcysteine O-methyltransferase</fullName>
        <ecNumber evidence="5">2.1.1.100</ecNumber>
    </recommendedName>
</protein>
<dbReference type="EC" id="2.1.1.100" evidence="5"/>
<dbReference type="Gene3D" id="1.20.120.1630">
    <property type="match status" value="1"/>
</dbReference>
<comment type="caution">
    <text evidence="7">The sequence shown here is derived from an EMBL/GenBank/DDBJ whole genome shotgun (WGS) entry which is preliminary data.</text>
</comment>
<dbReference type="Proteomes" id="UP001150238">
    <property type="component" value="Unassembled WGS sequence"/>
</dbReference>
<dbReference type="GO" id="GO:0004671">
    <property type="term" value="F:protein C-terminal S-isoprenylcysteine carboxyl O-methyltransferase activity"/>
    <property type="evidence" value="ECO:0007669"/>
    <property type="project" value="UniProtKB-EC"/>
</dbReference>
<dbReference type="InterPro" id="IPR007269">
    <property type="entry name" value="ICMT_MeTrfase"/>
</dbReference>
<dbReference type="PANTHER" id="PTHR12714">
    <property type="entry name" value="PROTEIN-S ISOPRENYLCYSTEINE O-METHYLTRANSFERASE"/>
    <property type="match status" value="1"/>
</dbReference>
<reference evidence="7" key="2">
    <citation type="journal article" date="2023" name="Proc. Natl. Acad. Sci. U.S.A.">
        <title>A global phylogenomic analysis of the shiitake genus Lentinula.</title>
        <authorList>
            <person name="Sierra-Patev S."/>
            <person name="Min B."/>
            <person name="Naranjo-Ortiz M."/>
            <person name="Looney B."/>
            <person name="Konkel Z."/>
            <person name="Slot J.C."/>
            <person name="Sakamoto Y."/>
            <person name="Steenwyk J.L."/>
            <person name="Rokas A."/>
            <person name="Carro J."/>
            <person name="Camarero S."/>
            <person name="Ferreira P."/>
            <person name="Molpeceres G."/>
            <person name="Ruiz-Duenas F.J."/>
            <person name="Serrano A."/>
            <person name="Henrissat B."/>
            <person name="Drula E."/>
            <person name="Hughes K.W."/>
            <person name="Mata J.L."/>
            <person name="Ishikawa N.K."/>
            <person name="Vargas-Isla R."/>
            <person name="Ushijima S."/>
            <person name="Smith C.A."/>
            <person name="Donoghue J."/>
            <person name="Ahrendt S."/>
            <person name="Andreopoulos W."/>
            <person name="He G."/>
            <person name="LaButti K."/>
            <person name="Lipzen A."/>
            <person name="Ng V."/>
            <person name="Riley R."/>
            <person name="Sandor L."/>
            <person name="Barry K."/>
            <person name="Martinez A.T."/>
            <person name="Xiao Y."/>
            <person name="Gibbons J.G."/>
            <person name="Terashima K."/>
            <person name="Grigoriev I.V."/>
            <person name="Hibbett D."/>
        </authorList>
    </citation>
    <scope>NUCLEOTIDE SEQUENCE</scope>
    <source>
        <strain evidence="7">Sp2 HRB7682 ss15</strain>
    </source>
</reference>
<dbReference type="PANTHER" id="PTHR12714:SF9">
    <property type="entry name" value="PROTEIN-S-ISOPRENYLCYSTEINE O-METHYLTRANSFERASE"/>
    <property type="match status" value="1"/>
</dbReference>
<comment type="catalytic activity">
    <reaction evidence="5">
        <text>[protein]-C-terminal S-[(2E,6E)-farnesyl]-L-cysteine + S-adenosyl-L-methionine = [protein]-C-terminal S-[(2E,6E)-farnesyl]-L-cysteine methyl ester + S-adenosyl-L-homocysteine</text>
        <dbReference type="Rhea" id="RHEA:21672"/>
        <dbReference type="Rhea" id="RHEA-COMP:12125"/>
        <dbReference type="Rhea" id="RHEA-COMP:12126"/>
        <dbReference type="ChEBI" id="CHEBI:57856"/>
        <dbReference type="ChEBI" id="CHEBI:59789"/>
        <dbReference type="ChEBI" id="CHEBI:90510"/>
        <dbReference type="ChEBI" id="CHEBI:90511"/>
        <dbReference type="EC" id="2.1.1.100"/>
    </reaction>
</comment>
<comment type="subcellular location">
    <subcellularLocation>
        <location evidence="5">Endoplasmic reticulum membrane</location>
        <topology evidence="5">Multi-pass membrane protein</topology>
    </subcellularLocation>
    <subcellularLocation>
        <location evidence="1">Membrane</location>
        <topology evidence="1">Multi-pass membrane protein</topology>
    </subcellularLocation>
</comment>
<sequence>MGLHVTATPPHPPPAKSDQAPSTNWEVIVKQRGGPATIKFICWVAAFAEISLIVAQTLGYQSFTMSVLYPLGMQMRIDQPSIYGSSPVNLYPSPLFLLGTCLATTGGYIRYRCYQELGRMFTFEMTIMKEHKLVTTGPYAWVRHPAYTGVICTISGIVMVHCASGSWLIECKVLESTLGKGASVIYLILTSMITTGLIKRIPKEDEALAARFGQEWKEWTQRVPFKLFRGIY</sequence>
<dbReference type="AlphaFoldDB" id="A0A9W9AZE4"/>
<keyword evidence="4" id="KW-0472">Membrane</keyword>
<keyword evidence="5" id="KW-0489">Methyltransferase</keyword>
<proteinExistence type="inferred from homology"/>
<evidence type="ECO:0000256" key="4">
    <source>
        <dbReference type="ARBA" id="ARBA00023136"/>
    </source>
</evidence>
<dbReference type="Pfam" id="PF04140">
    <property type="entry name" value="ICMT"/>
    <property type="match status" value="1"/>
</dbReference>
<name>A0A9W9AZE4_9AGAR</name>
<feature type="region of interest" description="Disordered" evidence="6">
    <location>
        <begin position="1"/>
        <end position="22"/>
    </location>
</feature>
<evidence type="ECO:0000256" key="3">
    <source>
        <dbReference type="ARBA" id="ARBA00022989"/>
    </source>
</evidence>
<evidence type="ECO:0000256" key="6">
    <source>
        <dbReference type="SAM" id="MobiDB-lite"/>
    </source>
</evidence>
<keyword evidence="5" id="KW-0256">Endoplasmic reticulum</keyword>
<gene>
    <name evidence="7" type="ORF">C8J55DRAFT_533516</name>
</gene>
<dbReference type="GO" id="GO:0032259">
    <property type="term" value="P:methylation"/>
    <property type="evidence" value="ECO:0007669"/>
    <property type="project" value="UniProtKB-KW"/>
</dbReference>
<accession>A0A9W9AZE4</accession>
<evidence type="ECO:0000256" key="5">
    <source>
        <dbReference type="RuleBase" id="RU362022"/>
    </source>
</evidence>
<evidence type="ECO:0000313" key="7">
    <source>
        <dbReference type="EMBL" id="KAJ4494078.1"/>
    </source>
</evidence>
<reference evidence="7" key="1">
    <citation type="submission" date="2022-08" db="EMBL/GenBank/DDBJ databases">
        <authorList>
            <consortium name="DOE Joint Genome Institute"/>
            <person name="Min B."/>
            <person name="Riley R."/>
            <person name="Sierra-Patev S."/>
            <person name="Naranjo-Ortiz M."/>
            <person name="Looney B."/>
            <person name="Konkel Z."/>
            <person name="Slot J.C."/>
            <person name="Sakamoto Y."/>
            <person name="Steenwyk J.L."/>
            <person name="Rokas A."/>
            <person name="Carro J."/>
            <person name="Camarero S."/>
            <person name="Ferreira P."/>
            <person name="Molpeceres G."/>
            <person name="Ruiz-Duenas F.J."/>
            <person name="Serrano A."/>
            <person name="Henrissat B."/>
            <person name="Drula E."/>
            <person name="Hughes K.W."/>
            <person name="Mata J.L."/>
            <person name="Ishikawa N.K."/>
            <person name="Vargas-Isla R."/>
            <person name="Ushijima S."/>
            <person name="Smith C.A."/>
            <person name="Ahrendt S."/>
            <person name="Andreopoulos W."/>
            <person name="He G."/>
            <person name="Labutti K."/>
            <person name="Lipzen A."/>
            <person name="Ng V."/>
            <person name="Sandor L."/>
            <person name="Barry K."/>
            <person name="Martinez A.T."/>
            <person name="Xiao Y."/>
            <person name="Gibbons J.G."/>
            <person name="Terashima K."/>
            <person name="Hibbett D.S."/>
            <person name="Grigoriev I.V."/>
        </authorList>
    </citation>
    <scope>NUCLEOTIDE SEQUENCE</scope>
    <source>
        <strain evidence="7">Sp2 HRB7682 ss15</strain>
    </source>
</reference>
<evidence type="ECO:0000256" key="1">
    <source>
        <dbReference type="ARBA" id="ARBA00004141"/>
    </source>
</evidence>
<dbReference type="GO" id="GO:0005789">
    <property type="term" value="C:endoplasmic reticulum membrane"/>
    <property type="evidence" value="ECO:0007669"/>
    <property type="project" value="UniProtKB-SubCell"/>
</dbReference>